<dbReference type="PRINTS" id="PR01032">
    <property type="entry name" value="PHAGEIV"/>
</dbReference>
<evidence type="ECO:0000256" key="12">
    <source>
        <dbReference type="SAM" id="SignalP"/>
    </source>
</evidence>
<feature type="domain" description="NolW-like" evidence="14">
    <location>
        <begin position="136"/>
        <end position="191"/>
    </location>
</feature>
<evidence type="ECO:0000259" key="13">
    <source>
        <dbReference type="Pfam" id="PF00263"/>
    </source>
</evidence>
<evidence type="ECO:0000313" key="17">
    <source>
        <dbReference type="Proteomes" id="UP000228945"/>
    </source>
</evidence>
<accession>A0A2D2AZK3</accession>
<dbReference type="PRINTS" id="PR00811">
    <property type="entry name" value="BCTERIALGSPD"/>
</dbReference>
<evidence type="ECO:0000256" key="5">
    <source>
        <dbReference type="ARBA" id="ARBA00022692"/>
    </source>
</evidence>
<comment type="similarity">
    <text evidence="2">Belongs to the bacterial secretin family. GSP D subfamily.</text>
</comment>
<reference evidence="16 17" key="1">
    <citation type="submission" date="2017-10" db="EMBL/GenBank/DDBJ databases">
        <title>Genome sequence of Caulobacter mirabilis FWC38.</title>
        <authorList>
            <person name="Fiebig A."/>
            <person name="Crosson S."/>
        </authorList>
    </citation>
    <scope>NUCLEOTIDE SEQUENCE [LARGE SCALE GENOMIC DNA]</scope>
    <source>
        <strain evidence="16 17">FWC 38</strain>
    </source>
</reference>
<dbReference type="GO" id="GO:0015628">
    <property type="term" value="P:protein secretion by the type II secretion system"/>
    <property type="evidence" value="ECO:0007669"/>
    <property type="project" value="InterPro"/>
</dbReference>
<sequence length="626" mass="65153">MRTFRSMTAAAVLAVLAAGAPYAAAAAPAARAESYTFAFRDADIALVAEEILGGALGVSYAIDPSVTGKMSFRIDRRLTRAQLLEAFEAALANNGVVLIRQGESVLLTSRSAAKGAGGVRSAGDIGGGGYEVVSAPVAHAIPSEVAKLLESVGPKDVVVHVDDKTGTLLIGGTRREIEAALETIKTFDKSGMEGARMRWFELSQASAPAIARELNQVLQASGVSGATVVPLRRLNGLIAFARTPAALDDIAGWVQRLDRSGGSESSALWVYRPRNVSAESLGRTLASALPGAGGAAFSSVAASSTSGSAETTTPAPAPAPITTGGGDEDAVRLGVDKESNTLLISASPAQRVQIQRILEEIDLPPPQVLIEASILEVSLNNDFRLGVNWSVLGADGKLKVTSSSAKDGGVGATFPGFAVTFIDSDIKAAIDALGSKTDVEVVSNPKIVALNNRTASLQIGDQVPIVVQTAQSNTTPDAPRVVNVEYRDTGVILNVTPRVSGEDSVMLTVVQEASSVAKTTTSGIDSPTIQQRKFESTLMLKDGGVVALGGLISSNRSVGDTGLPILKDVPVVGTLFKSQTRDHRRTELIVLISARIMRSGDQTKRVMDDLQADMREIGVRGLLGGR</sequence>
<evidence type="ECO:0000256" key="8">
    <source>
        <dbReference type="ARBA" id="ARBA00023136"/>
    </source>
</evidence>
<evidence type="ECO:0000259" key="14">
    <source>
        <dbReference type="Pfam" id="PF03958"/>
    </source>
</evidence>
<dbReference type="Pfam" id="PF03958">
    <property type="entry name" value="Secretin_N"/>
    <property type="match status" value="3"/>
</dbReference>
<dbReference type="KEGG" id="cmb:CSW64_13885"/>
<keyword evidence="17" id="KW-1185">Reference proteome</keyword>
<feature type="region of interest" description="Disordered" evidence="11">
    <location>
        <begin position="305"/>
        <end position="329"/>
    </location>
</feature>
<dbReference type="Proteomes" id="UP000228945">
    <property type="component" value="Chromosome"/>
</dbReference>
<dbReference type="InterPro" id="IPR049371">
    <property type="entry name" value="GspD-like_N0"/>
</dbReference>
<organism evidence="16 17">
    <name type="scientific">Caulobacter mirabilis</name>
    <dbReference type="NCBI Taxonomy" id="69666"/>
    <lineage>
        <taxon>Bacteria</taxon>
        <taxon>Pseudomonadati</taxon>
        <taxon>Pseudomonadota</taxon>
        <taxon>Alphaproteobacteria</taxon>
        <taxon>Caulobacterales</taxon>
        <taxon>Caulobacteraceae</taxon>
        <taxon>Caulobacter</taxon>
    </lineage>
</organism>
<evidence type="ECO:0000256" key="1">
    <source>
        <dbReference type="ARBA" id="ARBA00004442"/>
    </source>
</evidence>
<keyword evidence="9" id="KW-0998">Cell outer membrane</keyword>
<evidence type="ECO:0000256" key="11">
    <source>
        <dbReference type="SAM" id="MobiDB-lite"/>
    </source>
</evidence>
<evidence type="ECO:0000259" key="15">
    <source>
        <dbReference type="Pfam" id="PF21305"/>
    </source>
</evidence>
<dbReference type="InterPro" id="IPR038591">
    <property type="entry name" value="NolW-like_sf"/>
</dbReference>
<keyword evidence="3 10" id="KW-0813">Transport</keyword>
<feature type="domain" description="NolW-like" evidence="14">
    <location>
        <begin position="270"/>
        <end position="367"/>
    </location>
</feature>
<dbReference type="AlphaFoldDB" id="A0A2D2AZK3"/>
<keyword evidence="4" id="KW-1134">Transmembrane beta strand</keyword>
<feature type="chain" id="PRO_5013575077" evidence="12">
    <location>
        <begin position="26"/>
        <end position="626"/>
    </location>
</feature>
<feature type="domain" description="NolW-like" evidence="14">
    <location>
        <begin position="197"/>
        <end position="260"/>
    </location>
</feature>
<keyword evidence="7" id="KW-0653">Protein transport</keyword>
<evidence type="ECO:0000256" key="9">
    <source>
        <dbReference type="ARBA" id="ARBA00023237"/>
    </source>
</evidence>
<dbReference type="PANTHER" id="PTHR30332:SF25">
    <property type="entry name" value="SECRETIN XPSD"/>
    <property type="match status" value="1"/>
</dbReference>
<evidence type="ECO:0000313" key="16">
    <source>
        <dbReference type="EMBL" id="ATQ43425.1"/>
    </source>
</evidence>
<evidence type="ECO:0000256" key="4">
    <source>
        <dbReference type="ARBA" id="ARBA00022452"/>
    </source>
</evidence>
<dbReference type="PANTHER" id="PTHR30332">
    <property type="entry name" value="PROBABLE GENERAL SECRETION PATHWAY PROTEIN D"/>
    <property type="match status" value="1"/>
</dbReference>
<dbReference type="InterPro" id="IPR013356">
    <property type="entry name" value="T2SS_GspD"/>
</dbReference>
<evidence type="ECO:0000256" key="3">
    <source>
        <dbReference type="ARBA" id="ARBA00022448"/>
    </source>
</evidence>
<dbReference type="GO" id="GO:0015627">
    <property type="term" value="C:type II protein secretion system complex"/>
    <property type="evidence" value="ECO:0007669"/>
    <property type="project" value="InterPro"/>
</dbReference>
<dbReference type="Gene3D" id="3.55.50.30">
    <property type="match status" value="1"/>
</dbReference>
<keyword evidence="5" id="KW-0812">Transmembrane</keyword>
<dbReference type="NCBIfam" id="TIGR02517">
    <property type="entry name" value="type_II_gspD"/>
    <property type="match status" value="1"/>
</dbReference>
<evidence type="ECO:0000256" key="7">
    <source>
        <dbReference type="ARBA" id="ARBA00022927"/>
    </source>
</evidence>
<name>A0A2D2AZK3_9CAUL</name>
<feature type="compositionally biased region" description="Low complexity" evidence="11">
    <location>
        <begin position="305"/>
        <end position="314"/>
    </location>
</feature>
<keyword evidence="8" id="KW-0472">Membrane</keyword>
<dbReference type="GO" id="GO:0009279">
    <property type="term" value="C:cell outer membrane"/>
    <property type="evidence" value="ECO:0007669"/>
    <property type="project" value="UniProtKB-SubCell"/>
</dbReference>
<dbReference type="Gene3D" id="3.30.1370.120">
    <property type="match status" value="3"/>
</dbReference>
<dbReference type="InterPro" id="IPR050810">
    <property type="entry name" value="Bact_Secretion_Sys_Channel"/>
</dbReference>
<gene>
    <name evidence="16" type="primary">gspD</name>
    <name evidence="16" type="ORF">CSW64_13885</name>
</gene>
<feature type="domain" description="GspD-like N0" evidence="15">
    <location>
        <begin position="39"/>
        <end position="105"/>
    </location>
</feature>
<comment type="subcellular location">
    <subcellularLocation>
        <location evidence="1 10">Cell outer membrane</location>
    </subcellularLocation>
</comment>
<dbReference type="EMBL" id="CP024201">
    <property type="protein sequence ID" value="ATQ43425.1"/>
    <property type="molecule type" value="Genomic_DNA"/>
</dbReference>
<proteinExistence type="inferred from homology"/>
<dbReference type="OrthoDB" id="9775455at2"/>
<keyword evidence="6 12" id="KW-0732">Signal</keyword>
<dbReference type="InterPro" id="IPR001775">
    <property type="entry name" value="GspD/PilQ"/>
</dbReference>
<feature type="domain" description="Type II/III secretion system secretin-like" evidence="13">
    <location>
        <begin position="432"/>
        <end position="598"/>
    </location>
</feature>
<dbReference type="InterPro" id="IPR004846">
    <property type="entry name" value="T2SS/T3SS_dom"/>
</dbReference>
<protein>
    <submittedName>
        <fullName evidence="16">Type II secretion system protein GspD</fullName>
    </submittedName>
</protein>
<dbReference type="Pfam" id="PF21305">
    <property type="entry name" value="type_II_gspD_N0"/>
    <property type="match status" value="1"/>
</dbReference>
<dbReference type="InterPro" id="IPR005644">
    <property type="entry name" value="NolW-like"/>
</dbReference>
<evidence type="ECO:0000256" key="10">
    <source>
        <dbReference type="RuleBase" id="RU004004"/>
    </source>
</evidence>
<evidence type="ECO:0000256" key="2">
    <source>
        <dbReference type="ARBA" id="ARBA00006980"/>
    </source>
</evidence>
<dbReference type="Pfam" id="PF00263">
    <property type="entry name" value="Secretin"/>
    <property type="match status" value="1"/>
</dbReference>
<feature type="signal peptide" evidence="12">
    <location>
        <begin position="1"/>
        <end position="25"/>
    </location>
</feature>
<evidence type="ECO:0000256" key="6">
    <source>
        <dbReference type="ARBA" id="ARBA00022729"/>
    </source>
</evidence>